<sequence length="379" mass="38041">MGVQTAEAGARSDQSTPRDRLVRLGRRYGPVLGSFFLIGALVVTARRLGEGAVLDALASADPALVALAAVVYAASWPLRGQRYADLLSPLSAVVGTALSTAAVFASQAANLVVPARAGDPVRAYVAHESADVPYSAGIAALVVERLFDLVAITVIAGGAVCWLLLGGGAEPATLVSATDRSGPIVVAAGSVALGAVGACVGLVILARTRLGTRVGAWLRVRAAGSTRVSSVAEWFSRIAVDVGQVIERPRTLLVVGTSSLAIWLLDVATAVLVLLAVEPGLADPSVIVVGSIAVSVGNLAKVLPLSQGGIGLYEAAFTAIVVALAPVGAGTALAAAVLDHALKNVLTLAGGALAAIGLGLSAAAVRGDSEPVDRDRHAF</sequence>
<organism evidence="8 9">
    <name type="scientific">Halovivax cerinus</name>
    <dbReference type="NCBI Taxonomy" id="1487865"/>
    <lineage>
        <taxon>Archaea</taxon>
        <taxon>Methanobacteriati</taxon>
        <taxon>Methanobacteriota</taxon>
        <taxon>Stenosarchaea group</taxon>
        <taxon>Halobacteria</taxon>
        <taxon>Halobacteriales</taxon>
        <taxon>Natrialbaceae</taxon>
        <taxon>Halovivax</taxon>
    </lineage>
</organism>
<evidence type="ECO:0000256" key="3">
    <source>
        <dbReference type="ARBA" id="ARBA00022475"/>
    </source>
</evidence>
<comment type="subcellular location">
    <subcellularLocation>
        <location evidence="1">Cell membrane</location>
        <topology evidence="1">Multi-pass membrane protein</topology>
    </subcellularLocation>
</comment>
<protein>
    <submittedName>
        <fullName evidence="8">Lysylphosphatidylglycerol synthase transmembrane domain-containing protein</fullName>
    </submittedName>
</protein>
<evidence type="ECO:0000256" key="4">
    <source>
        <dbReference type="ARBA" id="ARBA00022692"/>
    </source>
</evidence>
<keyword evidence="4 7" id="KW-0812">Transmembrane</keyword>
<reference evidence="8 9" key="1">
    <citation type="journal article" date="2019" name="Int. J. Syst. Evol. Microbiol.">
        <title>The Global Catalogue of Microorganisms (GCM) 10K type strain sequencing project: providing services to taxonomists for standard genome sequencing and annotation.</title>
        <authorList>
            <consortium name="The Broad Institute Genomics Platform"/>
            <consortium name="The Broad Institute Genome Sequencing Center for Infectious Disease"/>
            <person name="Wu L."/>
            <person name="Ma J."/>
        </authorList>
    </citation>
    <scope>NUCLEOTIDE SEQUENCE [LARGE SCALE GENOMIC DNA]</scope>
    <source>
        <strain evidence="8 9">IBRC-M 10256</strain>
    </source>
</reference>
<evidence type="ECO:0000256" key="6">
    <source>
        <dbReference type="ARBA" id="ARBA00023136"/>
    </source>
</evidence>
<dbReference type="InterPro" id="IPR022791">
    <property type="entry name" value="L-PG_synthase/AglD"/>
</dbReference>
<dbReference type="PANTHER" id="PTHR39087">
    <property type="entry name" value="UPF0104 MEMBRANE PROTEIN MJ1595"/>
    <property type="match status" value="1"/>
</dbReference>
<dbReference type="EMBL" id="JBHSAQ010000002">
    <property type="protein sequence ID" value="MFC3957592.1"/>
    <property type="molecule type" value="Genomic_DNA"/>
</dbReference>
<feature type="transmembrane region" description="Helical" evidence="7">
    <location>
        <begin position="185"/>
        <end position="206"/>
    </location>
</feature>
<feature type="transmembrane region" description="Helical" evidence="7">
    <location>
        <begin position="52"/>
        <end position="74"/>
    </location>
</feature>
<evidence type="ECO:0000256" key="1">
    <source>
        <dbReference type="ARBA" id="ARBA00004651"/>
    </source>
</evidence>
<feature type="transmembrane region" description="Helical" evidence="7">
    <location>
        <begin position="312"/>
        <end position="338"/>
    </location>
</feature>
<keyword evidence="6 7" id="KW-0472">Membrane</keyword>
<evidence type="ECO:0000313" key="9">
    <source>
        <dbReference type="Proteomes" id="UP001595846"/>
    </source>
</evidence>
<comment type="similarity">
    <text evidence="2">Belongs to the UPF0104 family.</text>
</comment>
<dbReference type="NCBIfam" id="TIGR00374">
    <property type="entry name" value="flippase-like domain"/>
    <property type="match status" value="1"/>
</dbReference>
<keyword evidence="3" id="KW-1003">Cell membrane</keyword>
<evidence type="ECO:0000256" key="7">
    <source>
        <dbReference type="SAM" id="Phobius"/>
    </source>
</evidence>
<keyword evidence="9" id="KW-1185">Reference proteome</keyword>
<keyword evidence="5 7" id="KW-1133">Transmembrane helix</keyword>
<feature type="transmembrane region" description="Helical" evidence="7">
    <location>
        <begin position="28"/>
        <end position="45"/>
    </location>
</feature>
<feature type="transmembrane region" description="Helical" evidence="7">
    <location>
        <begin position="344"/>
        <end position="365"/>
    </location>
</feature>
<gene>
    <name evidence="8" type="ORF">ACFOUR_04285</name>
</gene>
<dbReference type="Proteomes" id="UP001595846">
    <property type="component" value="Unassembled WGS sequence"/>
</dbReference>
<evidence type="ECO:0000313" key="8">
    <source>
        <dbReference type="EMBL" id="MFC3957592.1"/>
    </source>
</evidence>
<dbReference type="GeneID" id="73902960"/>
<accession>A0ABD5NKI3</accession>
<dbReference type="PANTHER" id="PTHR39087:SF2">
    <property type="entry name" value="UPF0104 MEMBRANE PROTEIN MJ1595"/>
    <property type="match status" value="1"/>
</dbReference>
<comment type="caution">
    <text evidence="8">The sequence shown here is derived from an EMBL/GenBank/DDBJ whole genome shotgun (WGS) entry which is preliminary data.</text>
</comment>
<dbReference type="GO" id="GO:0005886">
    <property type="term" value="C:plasma membrane"/>
    <property type="evidence" value="ECO:0007669"/>
    <property type="project" value="UniProtKB-SubCell"/>
</dbReference>
<evidence type="ECO:0000256" key="5">
    <source>
        <dbReference type="ARBA" id="ARBA00022989"/>
    </source>
</evidence>
<feature type="transmembrane region" description="Helical" evidence="7">
    <location>
        <begin position="252"/>
        <end position="275"/>
    </location>
</feature>
<dbReference type="AlphaFoldDB" id="A0ABD5NKI3"/>
<evidence type="ECO:0000256" key="2">
    <source>
        <dbReference type="ARBA" id="ARBA00011061"/>
    </source>
</evidence>
<proteinExistence type="inferred from homology"/>
<dbReference type="RefSeq" id="WP_256533819.1">
    <property type="nucleotide sequence ID" value="NZ_CP101824.1"/>
</dbReference>
<feature type="transmembrane region" description="Helical" evidence="7">
    <location>
        <begin position="146"/>
        <end position="165"/>
    </location>
</feature>
<dbReference type="Pfam" id="PF03706">
    <property type="entry name" value="LPG_synthase_TM"/>
    <property type="match status" value="1"/>
</dbReference>
<name>A0ABD5NKI3_9EURY</name>